<reference evidence="2" key="1">
    <citation type="journal article" date="2023" name="Insect Mol. Biol.">
        <title>Genome sequencing provides insights into the evolution of gene families encoding plant cell wall-degrading enzymes in longhorned beetles.</title>
        <authorList>
            <person name="Shin N.R."/>
            <person name="Okamura Y."/>
            <person name="Kirsch R."/>
            <person name="Pauchet Y."/>
        </authorList>
    </citation>
    <scope>NUCLEOTIDE SEQUENCE</scope>
    <source>
        <strain evidence="2">MMC_N1</strain>
    </source>
</reference>
<proteinExistence type="predicted"/>
<name>A0ABQ9JN68_9CUCU</name>
<dbReference type="Proteomes" id="UP001162164">
    <property type="component" value="Unassembled WGS sequence"/>
</dbReference>
<evidence type="ECO:0000313" key="2">
    <source>
        <dbReference type="EMBL" id="KAJ8979058.1"/>
    </source>
</evidence>
<organism evidence="2 3">
    <name type="scientific">Molorchus minor</name>
    <dbReference type="NCBI Taxonomy" id="1323400"/>
    <lineage>
        <taxon>Eukaryota</taxon>
        <taxon>Metazoa</taxon>
        <taxon>Ecdysozoa</taxon>
        <taxon>Arthropoda</taxon>
        <taxon>Hexapoda</taxon>
        <taxon>Insecta</taxon>
        <taxon>Pterygota</taxon>
        <taxon>Neoptera</taxon>
        <taxon>Endopterygota</taxon>
        <taxon>Coleoptera</taxon>
        <taxon>Polyphaga</taxon>
        <taxon>Cucujiformia</taxon>
        <taxon>Chrysomeloidea</taxon>
        <taxon>Cerambycidae</taxon>
        <taxon>Lamiinae</taxon>
        <taxon>Monochamini</taxon>
        <taxon>Molorchus</taxon>
    </lineage>
</organism>
<sequence>MGPSTSTGRTHNTQNKKDVPQQTSSQLDLLRLSPLTMGFSPNGSILNGNTSSKLEMPLIHGEGHIIGRYPFNSPTESNSGLMDPLFCCEPFVPLEPVTQSDYNFSLDATEGLADLFDYDFLS</sequence>
<accession>A0ABQ9JN68</accession>
<keyword evidence="3" id="KW-1185">Reference proteome</keyword>
<protein>
    <submittedName>
        <fullName evidence="2">Uncharacterized protein</fullName>
    </submittedName>
</protein>
<comment type="caution">
    <text evidence="2">The sequence shown here is derived from an EMBL/GenBank/DDBJ whole genome shotgun (WGS) entry which is preliminary data.</text>
</comment>
<dbReference type="EMBL" id="JAPWTJ010000378">
    <property type="protein sequence ID" value="KAJ8979058.1"/>
    <property type="molecule type" value="Genomic_DNA"/>
</dbReference>
<evidence type="ECO:0000313" key="3">
    <source>
        <dbReference type="Proteomes" id="UP001162164"/>
    </source>
</evidence>
<gene>
    <name evidence="2" type="ORF">NQ317_016120</name>
</gene>
<evidence type="ECO:0000256" key="1">
    <source>
        <dbReference type="SAM" id="MobiDB-lite"/>
    </source>
</evidence>
<feature type="compositionally biased region" description="Polar residues" evidence="1">
    <location>
        <begin position="1"/>
        <end position="13"/>
    </location>
</feature>
<feature type="region of interest" description="Disordered" evidence="1">
    <location>
        <begin position="1"/>
        <end position="26"/>
    </location>
</feature>